<dbReference type="OrthoDB" id="4570646at2"/>
<dbReference type="InterPro" id="IPR007278">
    <property type="entry name" value="DUF397"/>
</dbReference>
<comment type="caution">
    <text evidence="2">The sequence shown here is derived from an EMBL/GenBank/DDBJ whole genome shotgun (WGS) entry which is preliminary data.</text>
</comment>
<sequence>MRRDRRDRRADRAREVAANIPGTVAIRDSKTPDGPILRVPVPSWAAFTSGVVSAGLARSGRRQSR</sequence>
<accession>A0A420V920</accession>
<protein>
    <submittedName>
        <fullName evidence="2">DUF397 domain-containing protein</fullName>
    </submittedName>
</protein>
<reference evidence="2 3" key="1">
    <citation type="journal article" date="2014" name="Genome Announc.">
        <title>Draft Genome Sequence of Streptomyces fradiae ATCC 19609, a Strain Highly Sensitive to Antibiotics.</title>
        <authorList>
            <person name="Bekker O.B."/>
            <person name="Klimina K.M."/>
            <person name="Vatlin A.A."/>
            <person name="Zakharevich N.V."/>
            <person name="Kasianov A.S."/>
            <person name="Danilenko V.N."/>
        </authorList>
    </citation>
    <scope>NUCLEOTIDE SEQUENCE [LARGE SCALE GENOMIC DNA]</scope>
    <source>
        <strain evidence="2 3">ATCC 19609</strain>
    </source>
</reference>
<name>A0A420V920_9ACTN</name>
<organism evidence="2 3">
    <name type="scientific">Streptomyces xinghaiensis</name>
    <dbReference type="NCBI Taxonomy" id="1038928"/>
    <lineage>
        <taxon>Bacteria</taxon>
        <taxon>Bacillati</taxon>
        <taxon>Actinomycetota</taxon>
        <taxon>Actinomycetes</taxon>
        <taxon>Kitasatosporales</taxon>
        <taxon>Streptomycetaceae</taxon>
        <taxon>Streptomyces</taxon>
    </lineage>
</organism>
<gene>
    <name evidence="2" type="ORF">SFRA_000950</name>
</gene>
<dbReference type="Proteomes" id="UP000028058">
    <property type="component" value="Unassembled WGS sequence"/>
</dbReference>
<dbReference type="EMBL" id="JNAD02000001">
    <property type="protein sequence ID" value="RKM98854.1"/>
    <property type="molecule type" value="Genomic_DNA"/>
</dbReference>
<evidence type="ECO:0000313" key="2">
    <source>
        <dbReference type="EMBL" id="RKM98854.1"/>
    </source>
</evidence>
<feature type="domain" description="DUF397" evidence="1">
    <location>
        <begin position="15"/>
        <end position="51"/>
    </location>
</feature>
<proteinExistence type="predicted"/>
<evidence type="ECO:0000313" key="3">
    <source>
        <dbReference type="Proteomes" id="UP000028058"/>
    </source>
</evidence>
<evidence type="ECO:0000259" key="1">
    <source>
        <dbReference type="Pfam" id="PF04149"/>
    </source>
</evidence>
<keyword evidence="3" id="KW-1185">Reference proteome</keyword>
<dbReference type="AlphaFoldDB" id="A0A420V920"/>
<dbReference type="Pfam" id="PF04149">
    <property type="entry name" value="DUF397"/>
    <property type="match status" value="1"/>
</dbReference>